<feature type="transmembrane region" description="Helical" evidence="7">
    <location>
        <begin position="74"/>
        <end position="99"/>
    </location>
</feature>
<feature type="transmembrane region" description="Helical" evidence="7">
    <location>
        <begin position="225"/>
        <end position="244"/>
    </location>
</feature>
<feature type="transmembrane region" description="Helical" evidence="7">
    <location>
        <begin position="188"/>
        <end position="213"/>
    </location>
</feature>
<dbReference type="GO" id="GO:0005886">
    <property type="term" value="C:plasma membrane"/>
    <property type="evidence" value="ECO:0007669"/>
    <property type="project" value="UniProtKB-SubCell"/>
</dbReference>
<evidence type="ECO:0000256" key="1">
    <source>
        <dbReference type="ARBA" id="ARBA00004651"/>
    </source>
</evidence>
<keyword evidence="3" id="KW-1003">Cell membrane</keyword>
<evidence type="ECO:0000256" key="5">
    <source>
        <dbReference type="ARBA" id="ARBA00022989"/>
    </source>
</evidence>
<reference evidence="8 9" key="1">
    <citation type="submission" date="2017-11" db="EMBL/GenBank/DDBJ databases">
        <title>Draft genome sequence of Mitsuaria sp. HWN-4.</title>
        <authorList>
            <person name="Gundlapally S.R."/>
        </authorList>
    </citation>
    <scope>NUCLEOTIDE SEQUENCE [LARGE SCALE GENOMIC DNA]</scope>
    <source>
        <strain evidence="8 9">HWN-4</strain>
    </source>
</reference>
<sequence>MGHSRSRVNRSGDPSLGSAAGNIAASCVVRWEFVVDVAAWLGFVSVALFVTFTPGPAVLMAVSNSLSVGPRRAMVGSLGNAIGLLAVSAATTAGLGVLLTTSAKAFLVVKLLGAYYLIWLGIKQWRQGARMAWTADGDAPATETAGLSRRALFLRGILVALTNPKAILFFTALFPQFMNHPETALRDFVVLTVTFSLCAVLAHGFYVVLARGLRRGLASPRRVKVMNRGFGACFVALGVSLIGWRGRTQ</sequence>
<feature type="transmembrane region" description="Helical" evidence="7">
    <location>
        <begin position="38"/>
        <end position="62"/>
    </location>
</feature>
<accession>A0A2G9CFR1</accession>
<dbReference type="EMBL" id="PEOG01000005">
    <property type="protein sequence ID" value="PIM55195.1"/>
    <property type="molecule type" value="Genomic_DNA"/>
</dbReference>
<keyword evidence="6 7" id="KW-0472">Membrane</keyword>
<dbReference type="OrthoDB" id="9804822at2"/>
<proteinExistence type="inferred from homology"/>
<organism evidence="8 9">
    <name type="scientific">Roseateles chitinivorans</name>
    <dbReference type="NCBI Taxonomy" id="2917965"/>
    <lineage>
        <taxon>Bacteria</taxon>
        <taxon>Pseudomonadati</taxon>
        <taxon>Pseudomonadota</taxon>
        <taxon>Betaproteobacteria</taxon>
        <taxon>Burkholderiales</taxon>
        <taxon>Sphaerotilaceae</taxon>
        <taxon>Roseateles</taxon>
    </lineage>
</organism>
<dbReference type="InterPro" id="IPR001123">
    <property type="entry name" value="LeuE-type"/>
</dbReference>
<evidence type="ECO:0000313" key="8">
    <source>
        <dbReference type="EMBL" id="PIM55195.1"/>
    </source>
</evidence>
<dbReference type="Proteomes" id="UP000231501">
    <property type="component" value="Unassembled WGS sequence"/>
</dbReference>
<evidence type="ECO:0000256" key="2">
    <source>
        <dbReference type="ARBA" id="ARBA00007928"/>
    </source>
</evidence>
<gene>
    <name evidence="8" type="ORF">CS062_01290</name>
</gene>
<dbReference type="PANTHER" id="PTHR30086:SF14">
    <property type="entry name" value="HOMOSERINE_HOMOSERINE LACTONE EFFLUX PROTEIN"/>
    <property type="match status" value="1"/>
</dbReference>
<dbReference type="GO" id="GO:0042970">
    <property type="term" value="F:homoserine transmembrane transporter activity"/>
    <property type="evidence" value="ECO:0007669"/>
    <property type="project" value="TreeGrafter"/>
</dbReference>
<dbReference type="PROSITE" id="PS51257">
    <property type="entry name" value="PROKAR_LIPOPROTEIN"/>
    <property type="match status" value="1"/>
</dbReference>
<evidence type="ECO:0000256" key="4">
    <source>
        <dbReference type="ARBA" id="ARBA00022692"/>
    </source>
</evidence>
<feature type="transmembrane region" description="Helical" evidence="7">
    <location>
        <begin position="105"/>
        <end position="122"/>
    </location>
</feature>
<evidence type="ECO:0000313" key="9">
    <source>
        <dbReference type="Proteomes" id="UP000231501"/>
    </source>
</evidence>
<keyword evidence="9" id="KW-1185">Reference proteome</keyword>
<keyword evidence="4 7" id="KW-0812">Transmembrane</keyword>
<keyword evidence="5 7" id="KW-1133">Transmembrane helix</keyword>
<comment type="caution">
    <text evidence="8">The sequence shown here is derived from an EMBL/GenBank/DDBJ whole genome shotgun (WGS) entry which is preliminary data.</text>
</comment>
<comment type="similarity">
    <text evidence="2">Belongs to the Rht family.</text>
</comment>
<dbReference type="PIRSF" id="PIRSF006324">
    <property type="entry name" value="LeuE"/>
    <property type="match status" value="1"/>
</dbReference>
<evidence type="ECO:0000256" key="3">
    <source>
        <dbReference type="ARBA" id="ARBA00022475"/>
    </source>
</evidence>
<name>A0A2G9CFR1_9BURK</name>
<dbReference type="AlphaFoldDB" id="A0A2G9CFR1"/>
<dbReference type="PANTHER" id="PTHR30086">
    <property type="entry name" value="ARGININE EXPORTER PROTEIN ARGO"/>
    <property type="match status" value="1"/>
</dbReference>
<comment type="subcellular location">
    <subcellularLocation>
        <location evidence="1">Cell membrane</location>
        <topology evidence="1">Multi-pass membrane protein</topology>
    </subcellularLocation>
</comment>
<feature type="transmembrane region" description="Helical" evidence="7">
    <location>
        <begin position="152"/>
        <end position="176"/>
    </location>
</feature>
<evidence type="ECO:0000256" key="6">
    <source>
        <dbReference type="ARBA" id="ARBA00023136"/>
    </source>
</evidence>
<protein>
    <submittedName>
        <fullName evidence="8">Lysine transporter LysE</fullName>
    </submittedName>
</protein>
<evidence type="ECO:0000256" key="7">
    <source>
        <dbReference type="SAM" id="Phobius"/>
    </source>
</evidence>
<dbReference type="Pfam" id="PF01810">
    <property type="entry name" value="LysE"/>
    <property type="match status" value="1"/>
</dbReference>